<dbReference type="Proteomes" id="UP000515162">
    <property type="component" value="Chromosome 3R"/>
</dbReference>
<organism evidence="3 4">
    <name type="scientific">Drosophila mauritiana</name>
    <name type="common">Fruit fly</name>
    <dbReference type="NCBI Taxonomy" id="7226"/>
    <lineage>
        <taxon>Eukaryota</taxon>
        <taxon>Metazoa</taxon>
        <taxon>Ecdysozoa</taxon>
        <taxon>Arthropoda</taxon>
        <taxon>Hexapoda</taxon>
        <taxon>Insecta</taxon>
        <taxon>Pterygota</taxon>
        <taxon>Neoptera</taxon>
        <taxon>Endopterygota</taxon>
        <taxon>Diptera</taxon>
        <taxon>Brachycera</taxon>
        <taxon>Muscomorpha</taxon>
        <taxon>Ephydroidea</taxon>
        <taxon>Drosophilidae</taxon>
        <taxon>Drosophila</taxon>
        <taxon>Sophophora</taxon>
    </lineage>
</organism>
<feature type="domain" description="DUF4780" evidence="2">
    <location>
        <begin position="84"/>
        <end position="251"/>
    </location>
</feature>
<proteinExistence type="predicted"/>
<evidence type="ECO:0000259" key="2">
    <source>
        <dbReference type="Pfam" id="PF16012"/>
    </source>
</evidence>
<dbReference type="GeneID" id="117143821"/>
<protein>
    <submittedName>
        <fullName evidence="4">Uncharacterized protein LOC117143821</fullName>
    </submittedName>
</protein>
<keyword evidence="3" id="KW-1185">Reference proteome</keyword>
<dbReference type="InterPro" id="IPR031961">
    <property type="entry name" value="DUF4780"/>
</dbReference>
<gene>
    <name evidence="4" type="primary">LOC117143821</name>
</gene>
<reference evidence="4" key="1">
    <citation type="submission" date="2025-08" db="UniProtKB">
        <authorList>
            <consortium name="RefSeq"/>
        </authorList>
    </citation>
    <scope>IDENTIFICATION</scope>
    <source>
        <strain evidence="4">Mau12</strain>
        <tissue evidence="4">Whole Body</tissue>
    </source>
</reference>
<name>A0A6P8K6V1_DROMA</name>
<evidence type="ECO:0000313" key="3">
    <source>
        <dbReference type="Proteomes" id="UP000515162"/>
    </source>
</evidence>
<sequence>MNSLKVNEFDAAPEASPNRNPSVDSGPGFVRLKTRQKKLLRKALHGGLTREKALEVVQALPIVKGLLPDPYGIQAANLCPSGLVECVRIGLAAESAGTSLTSEQMTMIKEAIIDVTVEQSGSQKPQFEGCVARRGWLLVTCSNSSTSEWFKQNFCHIQSKVTTKLKLMDESELPRRNVVLGYFPDSLTTSSQKVLEIIQAQNPVSTAEWRVMNRLTHGELLHLSMAVDNESHKKLIELNGTISFRFGRVKLCLKNSLDKKSVLNGRKETSPNRKFLEKAAISREIVPTPQEPVITNVSPWNQSNNPWLSHSNPRMQWNQQQMLRYDPYSPRELPPNFLCASYSGSGYGNEGDRRLRPRTWPGNH</sequence>
<evidence type="ECO:0000256" key="1">
    <source>
        <dbReference type="SAM" id="MobiDB-lite"/>
    </source>
</evidence>
<dbReference type="AlphaFoldDB" id="A0A6P8K6V1"/>
<feature type="region of interest" description="Disordered" evidence="1">
    <location>
        <begin position="1"/>
        <end position="28"/>
    </location>
</feature>
<dbReference type="Pfam" id="PF16012">
    <property type="entry name" value="DUF4780"/>
    <property type="match status" value="1"/>
</dbReference>
<accession>A0A6P8K6V1</accession>
<evidence type="ECO:0000313" key="4">
    <source>
        <dbReference type="RefSeq" id="XP_033164558.1"/>
    </source>
</evidence>
<dbReference type="RefSeq" id="XP_033164558.1">
    <property type="nucleotide sequence ID" value="XM_033308667.1"/>
</dbReference>